<dbReference type="InterPro" id="IPR036291">
    <property type="entry name" value="NAD(P)-bd_dom_sf"/>
</dbReference>
<organism evidence="2">
    <name type="scientific">marine sediment metagenome</name>
    <dbReference type="NCBI Taxonomy" id="412755"/>
    <lineage>
        <taxon>unclassified sequences</taxon>
        <taxon>metagenomes</taxon>
        <taxon>ecological metagenomes</taxon>
    </lineage>
</organism>
<sequence>GIDYIICRTAVLYGWYPHRKNFITWILNNLENGNKINIITNQINSPTLANNLAEILLHLIDHNKSEIIHTVGDCALNRYEMAVKCAEVFNFFATFSKD</sequence>
<protein>
    <recommendedName>
        <fullName evidence="1">RmlD-like substrate binding domain-containing protein</fullName>
    </recommendedName>
</protein>
<feature type="domain" description="RmlD-like substrate binding" evidence="1">
    <location>
        <begin position="3"/>
        <end position="89"/>
    </location>
</feature>
<feature type="non-terminal residue" evidence="2">
    <location>
        <position position="1"/>
    </location>
</feature>
<dbReference type="EMBL" id="BARU01009292">
    <property type="protein sequence ID" value="GAH35111.1"/>
    <property type="molecule type" value="Genomic_DNA"/>
</dbReference>
<dbReference type="Gene3D" id="3.40.50.720">
    <property type="entry name" value="NAD(P)-binding Rossmann-like Domain"/>
    <property type="match status" value="1"/>
</dbReference>
<dbReference type="PANTHER" id="PTHR10491">
    <property type="entry name" value="DTDP-4-DEHYDRORHAMNOSE REDUCTASE"/>
    <property type="match status" value="1"/>
</dbReference>
<evidence type="ECO:0000259" key="1">
    <source>
        <dbReference type="Pfam" id="PF04321"/>
    </source>
</evidence>
<comment type="caution">
    <text evidence="2">The sequence shown here is derived from an EMBL/GenBank/DDBJ whole genome shotgun (WGS) entry which is preliminary data.</text>
</comment>
<dbReference type="InterPro" id="IPR005913">
    <property type="entry name" value="dTDP_dehydrorham_reduct"/>
</dbReference>
<dbReference type="PANTHER" id="PTHR10491:SF4">
    <property type="entry name" value="METHIONINE ADENOSYLTRANSFERASE 2 SUBUNIT BETA"/>
    <property type="match status" value="1"/>
</dbReference>
<name>X1EP05_9ZZZZ</name>
<proteinExistence type="predicted"/>
<dbReference type="Pfam" id="PF04321">
    <property type="entry name" value="RmlD_sub_bind"/>
    <property type="match status" value="1"/>
</dbReference>
<dbReference type="SUPFAM" id="SSF51735">
    <property type="entry name" value="NAD(P)-binding Rossmann-fold domains"/>
    <property type="match status" value="1"/>
</dbReference>
<accession>X1EP05</accession>
<dbReference type="InterPro" id="IPR029903">
    <property type="entry name" value="RmlD-like-bd"/>
</dbReference>
<dbReference type="AlphaFoldDB" id="X1EP05"/>
<gene>
    <name evidence="2" type="ORF">S03H2_17961</name>
</gene>
<reference evidence="2" key="1">
    <citation type="journal article" date="2014" name="Front. Microbiol.">
        <title>High frequency of phylogenetically diverse reductive dehalogenase-homologous genes in deep subseafloor sedimentary metagenomes.</title>
        <authorList>
            <person name="Kawai M."/>
            <person name="Futagami T."/>
            <person name="Toyoda A."/>
            <person name="Takaki Y."/>
            <person name="Nishi S."/>
            <person name="Hori S."/>
            <person name="Arai W."/>
            <person name="Tsubouchi T."/>
            <person name="Morono Y."/>
            <person name="Uchiyama I."/>
            <person name="Ito T."/>
            <person name="Fujiyama A."/>
            <person name="Inagaki F."/>
            <person name="Takami H."/>
        </authorList>
    </citation>
    <scope>NUCLEOTIDE SEQUENCE</scope>
    <source>
        <strain evidence="2">Expedition CK06-06</strain>
    </source>
</reference>
<evidence type="ECO:0000313" key="2">
    <source>
        <dbReference type="EMBL" id="GAH35111.1"/>
    </source>
</evidence>